<keyword evidence="1" id="KW-0479">Metal-binding</keyword>
<evidence type="ECO:0000259" key="7">
    <source>
        <dbReference type="PROSITE" id="PS50157"/>
    </source>
</evidence>
<dbReference type="GO" id="GO:0008270">
    <property type="term" value="F:zinc ion binding"/>
    <property type="evidence" value="ECO:0007669"/>
    <property type="project" value="UniProtKB-KW"/>
</dbReference>
<dbReference type="PROSITE" id="PS00028">
    <property type="entry name" value="ZINC_FINGER_C2H2_1"/>
    <property type="match status" value="4"/>
</dbReference>
<dbReference type="OrthoDB" id="3437960at2759"/>
<feature type="domain" description="C2H2-type" evidence="7">
    <location>
        <begin position="106"/>
        <end position="141"/>
    </location>
</feature>
<feature type="domain" description="C2H2-type" evidence="7">
    <location>
        <begin position="46"/>
        <end position="75"/>
    </location>
</feature>
<dbReference type="SMART" id="SM00355">
    <property type="entry name" value="ZnF_C2H2"/>
    <property type="match status" value="4"/>
</dbReference>
<evidence type="ECO:0000313" key="8">
    <source>
        <dbReference type="EMBL" id="EPE32302.1"/>
    </source>
</evidence>
<dbReference type="FunFam" id="3.30.160.60:FF:000125">
    <property type="entry name" value="Putative zinc finger protein 143"/>
    <property type="match status" value="1"/>
</dbReference>
<dbReference type="FunFam" id="3.30.160.60:FF:000394">
    <property type="entry name" value="Zinc finger protein 836"/>
    <property type="match status" value="1"/>
</dbReference>
<feature type="region of interest" description="Disordered" evidence="6">
    <location>
        <begin position="340"/>
        <end position="362"/>
    </location>
</feature>
<evidence type="ECO:0000256" key="2">
    <source>
        <dbReference type="ARBA" id="ARBA00022737"/>
    </source>
</evidence>
<dbReference type="InterPro" id="IPR036236">
    <property type="entry name" value="Znf_C2H2_sf"/>
</dbReference>
<accession>S3D1B1</accession>
<dbReference type="PROSITE" id="PS50157">
    <property type="entry name" value="ZINC_FINGER_C2H2_2"/>
    <property type="match status" value="4"/>
</dbReference>
<dbReference type="Gene3D" id="3.30.160.60">
    <property type="entry name" value="Classic Zinc Finger"/>
    <property type="match status" value="4"/>
</dbReference>
<keyword evidence="2" id="KW-0677">Repeat</keyword>
<dbReference type="KEGG" id="glz:GLAREA_07435"/>
<feature type="compositionally biased region" description="Basic residues" evidence="6">
    <location>
        <begin position="124"/>
        <end position="134"/>
    </location>
</feature>
<dbReference type="GeneID" id="19466488"/>
<dbReference type="eggNOG" id="KOG1721">
    <property type="taxonomic scope" value="Eukaryota"/>
</dbReference>
<evidence type="ECO:0000256" key="5">
    <source>
        <dbReference type="PROSITE-ProRule" id="PRU00042"/>
    </source>
</evidence>
<evidence type="ECO:0000256" key="6">
    <source>
        <dbReference type="SAM" id="MobiDB-lite"/>
    </source>
</evidence>
<dbReference type="OMA" id="SHQRGIH"/>
<dbReference type="InterPro" id="IPR013087">
    <property type="entry name" value="Znf_C2H2_type"/>
</dbReference>
<name>S3D1B1_GLAL2</name>
<evidence type="ECO:0000256" key="4">
    <source>
        <dbReference type="ARBA" id="ARBA00022833"/>
    </source>
</evidence>
<dbReference type="GO" id="GO:0000981">
    <property type="term" value="F:DNA-binding transcription factor activity, RNA polymerase II-specific"/>
    <property type="evidence" value="ECO:0007669"/>
    <property type="project" value="TreeGrafter"/>
</dbReference>
<dbReference type="FunFam" id="3.30.160.60:FF:000072">
    <property type="entry name" value="zinc finger protein 143 isoform X1"/>
    <property type="match status" value="1"/>
</dbReference>
<dbReference type="RefSeq" id="XP_008080314.1">
    <property type="nucleotide sequence ID" value="XM_008082123.1"/>
</dbReference>
<dbReference type="Pfam" id="PF00096">
    <property type="entry name" value="zf-C2H2"/>
    <property type="match status" value="3"/>
</dbReference>
<feature type="domain" description="C2H2-type" evidence="7">
    <location>
        <begin position="16"/>
        <end position="45"/>
    </location>
</feature>
<dbReference type="AlphaFoldDB" id="S3D1B1"/>
<evidence type="ECO:0000256" key="1">
    <source>
        <dbReference type="ARBA" id="ARBA00022723"/>
    </source>
</evidence>
<feature type="compositionally biased region" description="Polar residues" evidence="6">
    <location>
        <begin position="151"/>
        <end position="171"/>
    </location>
</feature>
<evidence type="ECO:0000256" key="3">
    <source>
        <dbReference type="ARBA" id="ARBA00022771"/>
    </source>
</evidence>
<feature type="compositionally biased region" description="Low complexity" evidence="6">
    <location>
        <begin position="286"/>
        <end position="301"/>
    </location>
</feature>
<dbReference type="SUPFAM" id="SSF57667">
    <property type="entry name" value="beta-beta-alpha zinc fingers"/>
    <property type="match status" value="2"/>
</dbReference>
<evidence type="ECO:0000313" key="9">
    <source>
        <dbReference type="Proteomes" id="UP000016922"/>
    </source>
</evidence>
<feature type="compositionally biased region" description="Acidic residues" evidence="6">
    <location>
        <begin position="140"/>
        <end position="150"/>
    </location>
</feature>
<feature type="region of interest" description="Disordered" evidence="6">
    <location>
        <begin position="124"/>
        <end position="181"/>
    </location>
</feature>
<dbReference type="GO" id="GO:0000978">
    <property type="term" value="F:RNA polymerase II cis-regulatory region sequence-specific DNA binding"/>
    <property type="evidence" value="ECO:0007669"/>
    <property type="project" value="UniProtKB-ARBA"/>
</dbReference>
<keyword evidence="9" id="KW-1185">Reference proteome</keyword>
<feature type="domain" description="C2H2-type" evidence="7">
    <location>
        <begin position="76"/>
        <end position="105"/>
    </location>
</feature>
<dbReference type="PANTHER" id="PTHR23235:SF140">
    <property type="entry name" value="ZINC FINGER PROTEIN 300 ISOFORM X1"/>
    <property type="match status" value="1"/>
</dbReference>
<dbReference type="HOGENOM" id="CLU_038712_1_0_1"/>
<organism evidence="8 9">
    <name type="scientific">Glarea lozoyensis (strain ATCC 20868 / MF5171)</name>
    <dbReference type="NCBI Taxonomy" id="1116229"/>
    <lineage>
        <taxon>Eukaryota</taxon>
        <taxon>Fungi</taxon>
        <taxon>Dikarya</taxon>
        <taxon>Ascomycota</taxon>
        <taxon>Pezizomycotina</taxon>
        <taxon>Leotiomycetes</taxon>
        <taxon>Helotiales</taxon>
        <taxon>Helotiaceae</taxon>
        <taxon>Glarea</taxon>
    </lineage>
</organism>
<sequence>MDVMELVENEPNARPFQCDWQTCSKSFNRKSDLQRHYRIHTNERPYSCMTPGCGKSFIQRSALTVHIRTHTGEKPHQCQHIGCGKRFSDSSSLARHRRIHTGKRPYKCAHEGCLKSFCRKTTMVKHQRRSHQRGVHSSELEDGETSDSDNGESPSTPQHSGQMQWPQNGIPQHQVMPHGSSLHRAHSFADFGHQQQIDSYPMQPNYGHRHSLSGNTQPYHPQTIHEQPHPVPIMHRAPSLPAHSSYYVPEQNNPGVATLNTNPPPIQTYQIPRQTMEGPPHEIIQSSPSSYSSASRASPVSQEPYYTHHSTQAATYALHNSSPIEQQQQQQQPMIHYQLPPQQMPPQQAQQQPQPMPAHPQPVAHVQDHYHHAPPHHEAWYEQVATYQAPEVVAHIQAFPPNNVFQNPWLQKIEHYDDPSLQMPSARLENL</sequence>
<reference evidence="8 9" key="1">
    <citation type="journal article" date="2013" name="BMC Genomics">
        <title>Genomics-driven discovery of the pneumocandin biosynthetic gene cluster in the fungus Glarea lozoyensis.</title>
        <authorList>
            <person name="Chen L."/>
            <person name="Yue Q."/>
            <person name="Zhang X."/>
            <person name="Xiang M."/>
            <person name="Wang C."/>
            <person name="Li S."/>
            <person name="Che Y."/>
            <person name="Ortiz-Lopez F.J."/>
            <person name="Bills G.F."/>
            <person name="Liu X."/>
            <person name="An Z."/>
        </authorList>
    </citation>
    <scope>NUCLEOTIDE SEQUENCE [LARGE SCALE GENOMIC DNA]</scope>
    <source>
        <strain evidence="9">ATCC 20868 / MF5171</strain>
    </source>
</reference>
<proteinExistence type="predicted"/>
<feature type="region of interest" description="Disordered" evidence="6">
    <location>
        <begin position="274"/>
        <end position="308"/>
    </location>
</feature>
<gene>
    <name evidence="8" type="ORF">GLAREA_07435</name>
</gene>
<dbReference type="EMBL" id="KE145359">
    <property type="protein sequence ID" value="EPE32302.1"/>
    <property type="molecule type" value="Genomic_DNA"/>
</dbReference>
<keyword evidence="3 5" id="KW-0863">Zinc-finger</keyword>
<keyword evidence="4" id="KW-0862">Zinc</keyword>
<dbReference type="PANTHER" id="PTHR23235">
    <property type="entry name" value="KRUEPPEL-LIKE TRANSCRIPTION FACTOR"/>
    <property type="match status" value="1"/>
</dbReference>
<protein>
    <submittedName>
        <fullName evidence="8">C2H2 and C2HC zinc finger</fullName>
    </submittedName>
</protein>
<dbReference type="Proteomes" id="UP000016922">
    <property type="component" value="Unassembled WGS sequence"/>
</dbReference>